<evidence type="ECO:0000259" key="1">
    <source>
        <dbReference type="Pfam" id="PF14534"/>
    </source>
</evidence>
<organism evidence="2 3">
    <name type="scientific">Cellulomonas edaphi</name>
    <dbReference type="NCBI Taxonomy" id="3053468"/>
    <lineage>
        <taxon>Bacteria</taxon>
        <taxon>Bacillati</taxon>
        <taxon>Actinomycetota</taxon>
        <taxon>Actinomycetes</taxon>
        <taxon>Micrococcales</taxon>
        <taxon>Cellulomonadaceae</taxon>
        <taxon>Cellulomonas</taxon>
    </lineage>
</organism>
<feature type="domain" description="DUF4440" evidence="1">
    <location>
        <begin position="26"/>
        <end position="129"/>
    </location>
</feature>
<proteinExistence type="predicted"/>
<dbReference type="Pfam" id="PF14534">
    <property type="entry name" value="DUF4440"/>
    <property type="match status" value="1"/>
</dbReference>
<dbReference type="RefSeq" id="WP_289445209.1">
    <property type="nucleotide sequence ID" value="NZ_JAUCGR010000001.1"/>
</dbReference>
<keyword evidence="3" id="KW-1185">Reference proteome</keyword>
<dbReference type="Gene3D" id="3.10.450.50">
    <property type="match status" value="1"/>
</dbReference>
<dbReference type="InterPro" id="IPR027843">
    <property type="entry name" value="DUF4440"/>
</dbReference>
<accession>A0ABT7S404</accession>
<dbReference type="Proteomes" id="UP001321453">
    <property type="component" value="Unassembled WGS sequence"/>
</dbReference>
<comment type="caution">
    <text evidence="2">The sequence shown here is derived from an EMBL/GenBank/DDBJ whole genome shotgun (WGS) entry which is preliminary data.</text>
</comment>
<reference evidence="2 3" key="1">
    <citation type="submission" date="2023-06" db="EMBL/GenBank/DDBJ databases">
        <title>Cellulomonas sp. MW9 Whole genome sequence.</title>
        <authorList>
            <person name="Park S."/>
        </authorList>
    </citation>
    <scope>NUCLEOTIDE SEQUENCE [LARGE SCALE GENOMIC DNA]</scope>
    <source>
        <strain evidence="2 3">MW9</strain>
    </source>
</reference>
<name>A0ABT7S404_9CELL</name>
<dbReference type="InterPro" id="IPR032710">
    <property type="entry name" value="NTF2-like_dom_sf"/>
</dbReference>
<gene>
    <name evidence="2" type="ORF">QRT05_03220</name>
</gene>
<sequence length="137" mass="14207">MTTLESTRPITEAEADAVVDVLVGIAAAWAAQDADASAELYAQDATVITAGTCTEGREAIRAFMAAGFAGMLRGTSLLETERHVRLVAPDAAVVTTLGGIVAAGESTVRPAMLRRATWTLARSGGTWRVAAFQNCPA</sequence>
<dbReference type="SUPFAM" id="SSF54427">
    <property type="entry name" value="NTF2-like"/>
    <property type="match status" value="1"/>
</dbReference>
<dbReference type="EMBL" id="JAUCGR010000001">
    <property type="protein sequence ID" value="MDM7830331.1"/>
    <property type="molecule type" value="Genomic_DNA"/>
</dbReference>
<protein>
    <submittedName>
        <fullName evidence="2">SgcJ/EcaC family oxidoreductase</fullName>
    </submittedName>
</protein>
<evidence type="ECO:0000313" key="2">
    <source>
        <dbReference type="EMBL" id="MDM7830331.1"/>
    </source>
</evidence>
<dbReference type="NCBIfam" id="TIGR02246">
    <property type="entry name" value="SgcJ/EcaC family oxidoreductase"/>
    <property type="match status" value="1"/>
</dbReference>
<evidence type="ECO:0000313" key="3">
    <source>
        <dbReference type="Proteomes" id="UP001321453"/>
    </source>
</evidence>
<dbReference type="InterPro" id="IPR011944">
    <property type="entry name" value="Steroid_delta5-4_isomerase"/>
</dbReference>